<sequence>MKRFLGCLLFAAISIQLHAQEKKFTHADTLRGTITPERAWWDVLKYDISVTPNFEKKYTSGCNIITYKVVQEKHPEVMQIDLQEPLKIDSIVYDKTKSLTFKREGNVFYVQTPKQKINSKHEVQVYFSGKPHEAVRPPWDGGWTFVNDEKGRPWMTVTCQEIGASIWYPNKDHQSDEPDNGASLTMRVSKELMAVGNGHLLDTTQHKDGTVSYKWGVENPISNYTIIPYIGHYENFSETYKGLNGKLELDYWVLDYNLKKAKEYMPPEVNNTLKAFEYWFGPYPFYEDGFKIVESEHLGMEHQSNIAYGNRFSGGYKGKDLSNTGIGLTWDFVIVHEAGHEWFGNNVTVNDLADLYIHESFTNYSETLFIDYWYGEEAANDYNYGIRSGIKNDTPIIPSYGVNARGSGDMYPKGGNMLHSIRHSMSDDALFRQILIGINKDYRNGTIAGKVILDYISKQANYNYSKVYEQYLTTIQIPKLQLYIDAPRSRIFYRYVNCVDGFNLPLVLKGDKDKIKIVPSSEWQSVGIQKENQYLLTPWRIEHKYYVDVELVKEMEK</sequence>
<evidence type="ECO:0000313" key="5">
    <source>
        <dbReference type="Proteomes" id="UP000186953"/>
    </source>
</evidence>
<feature type="binding site" evidence="1">
    <location>
        <position position="340"/>
    </location>
    <ligand>
        <name>Zn(2+)</name>
        <dbReference type="ChEBI" id="CHEBI:29105"/>
        <note>catalytic</note>
    </ligand>
</feature>
<keyword evidence="1" id="KW-0862">Zinc</keyword>
<evidence type="ECO:0000259" key="3">
    <source>
        <dbReference type="Pfam" id="PF01433"/>
    </source>
</evidence>
<dbReference type="AlphaFoldDB" id="A0A1N6Q0R0"/>
<organism evidence="4 5">
    <name type="scientific">Maribacter ulvicola</name>
    <dbReference type="NCBI Taxonomy" id="228959"/>
    <lineage>
        <taxon>Bacteria</taxon>
        <taxon>Pseudomonadati</taxon>
        <taxon>Bacteroidota</taxon>
        <taxon>Flavobacteriia</taxon>
        <taxon>Flavobacteriales</taxon>
        <taxon>Flavobacteriaceae</taxon>
        <taxon>Maribacter</taxon>
    </lineage>
</organism>
<evidence type="ECO:0000256" key="1">
    <source>
        <dbReference type="PIRSR" id="PIRSR634015-3"/>
    </source>
</evidence>
<feature type="signal peptide" evidence="2">
    <location>
        <begin position="1"/>
        <end position="19"/>
    </location>
</feature>
<comment type="cofactor">
    <cofactor evidence="1">
        <name>Zn(2+)</name>
        <dbReference type="ChEBI" id="CHEBI:29105"/>
    </cofactor>
    <text evidence="1">Binds 1 zinc ion per subunit.</text>
</comment>
<gene>
    <name evidence="4" type="ORF">SAMN05421797_101683</name>
</gene>
<reference evidence="5" key="1">
    <citation type="submission" date="2017-01" db="EMBL/GenBank/DDBJ databases">
        <authorList>
            <person name="Varghese N."/>
            <person name="Submissions S."/>
        </authorList>
    </citation>
    <scope>NUCLEOTIDE SEQUENCE [LARGE SCALE GENOMIC DNA]</scope>
    <source>
        <strain evidence="5">DSM 15366</strain>
    </source>
</reference>
<name>A0A1N6Q0R0_9FLAO</name>
<dbReference type="GO" id="GO:0008270">
    <property type="term" value="F:zinc ion binding"/>
    <property type="evidence" value="ECO:0007669"/>
    <property type="project" value="InterPro"/>
</dbReference>
<dbReference type="RefSeq" id="WP_076546902.1">
    <property type="nucleotide sequence ID" value="NZ_FTMA01000001.1"/>
</dbReference>
<dbReference type="Proteomes" id="UP000186953">
    <property type="component" value="Unassembled WGS sequence"/>
</dbReference>
<accession>A0A1N6Q0R0</accession>
<keyword evidence="2" id="KW-0732">Signal</keyword>
<evidence type="ECO:0000256" key="2">
    <source>
        <dbReference type="SAM" id="SignalP"/>
    </source>
</evidence>
<dbReference type="PANTHER" id="PTHR45726:SF3">
    <property type="entry name" value="LEUKOTRIENE A-4 HYDROLASE"/>
    <property type="match status" value="1"/>
</dbReference>
<dbReference type="PANTHER" id="PTHR45726">
    <property type="entry name" value="LEUKOTRIENE A-4 HYDROLASE"/>
    <property type="match status" value="1"/>
</dbReference>
<dbReference type="OrthoDB" id="100605at2"/>
<dbReference type="InterPro" id="IPR027268">
    <property type="entry name" value="Peptidase_M4/M1_CTD_sf"/>
</dbReference>
<keyword evidence="5" id="KW-1185">Reference proteome</keyword>
<feature type="chain" id="PRO_5012884752" evidence="2">
    <location>
        <begin position="20"/>
        <end position="557"/>
    </location>
</feature>
<dbReference type="InterPro" id="IPR034015">
    <property type="entry name" value="M1_LTA4H"/>
</dbReference>
<dbReference type="InterPro" id="IPR014782">
    <property type="entry name" value="Peptidase_M1_dom"/>
</dbReference>
<dbReference type="Pfam" id="PF01433">
    <property type="entry name" value="Peptidase_M1"/>
    <property type="match status" value="1"/>
</dbReference>
<dbReference type="EMBL" id="FTMA01000001">
    <property type="protein sequence ID" value="SIQ10168.1"/>
    <property type="molecule type" value="Genomic_DNA"/>
</dbReference>
<dbReference type="SUPFAM" id="SSF55486">
    <property type="entry name" value="Metalloproteases ('zincins'), catalytic domain"/>
    <property type="match status" value="1"/>
</dbReference>
<feature type="domain" description="Peptidase M1 membrane alanine aminopeptidase" evidence="3">
    <location>
        <begin position="331"/>
        <end position="471"/>
    </location>
</feature>
<keyword evidence="1" id="KW-0479">Metal-binding</keyword>
<feature type="binding site" evidence="1">
    <location>
        <position position="336"/>
    </location>
    <ligand>
        <name>Zn(2+)</name>
        <dbReference type="ChEBI" id="CHEBI:29105"/>
        <note>catalytic</note>
    </ligand>
</feature>
<dbReference type="STRING" id="228959.SAMN05421797_101683"/>
<dbReference type="GO" id="GO:0008237">
    <property type="term" value="F:metallopeptidase activity"/>
    <property type="evidence" value="ECO:0007669"/>
    <property type="project" value="InterPro"/>
</dbReference>
<evidence type="ECO:0000313" key="4">
    <source>
        <dbReference type="EMBL" id="SIQ10168.1"/>
    </source>
</evidence>
<protein>
    <submittedName>
        <fullName evidence="4">Peptidase family M1</fullName>
    </submittedName>
</protein>
<dbReference type="Gene3D" id="2.60.40.1730">
    <property type="entry name" value="tricorn interacting facor f3 domain"/>
    <property type="match status" value="1"/>
</dbReference>
<dbReference type="CDD" id="cd09603">
    <property type="entry name" value="M1_APN_like"/>
    <property type="match status" value="1"/>
</dbReference>
<feature type="binding site" evidence="1">
    <location>
        <position position="359"/>
    </location>
    <ligand>
        <name>Zn(2+)</name>
        <dbReference type="ChEBI" id="CHEBI:29105"/>
        <note>catalytic</note>
    </ligand>
</feature>
<proteinExistence type="predicted"/>
<dbReference type="InterPro" id="IPR042097">
    <property type="entry name" value="Aminopeptidase_N-like_N_sf"/>
</dbReference>
<dbReference type="Gene3D" id="1.10.390.10">
    <property type="entry name" value="Neutral Protease Domain 2"/>
    <property type="match status" value="1"/>
</dbReference>
<dbReference type="SUPFAM" id="SSF63737">
    <property type="entry name" value="Leukotriene A4 hydrolase N-terminal domain"/>
    <property type="match status" value="1"/>
</dbReference>